<keyword evidence="2" id="KW-1185">Reference proteome</keyword>
<gene>
    <name evidence="1" type="ORF">GCM10011402_31360</name>
</gene>
<proteinExistence type="predicted"/>
<reference evidence="2" key="1">
    <citation type="journal article" date="2019" name="Int. J. Syst. Evol. Microbiol.">
        <title>The Global Catalogue of Microorganisms (GCM) 10K type strain sequencing project: providing services to taxonomists for standard genome sequencing and annotation.</title>
        <authorList>
            <consortium name="The Broad Institute Genomics Platform"/>
            <consortium name="The Broad Institute Genome Sequencing Center for Infectious Disease"/>
            <person name="Wu L."/>
            <person name="Ma J."/>
        </authorList>
    </citation>
    <scope>NUCLEOTIDE SEQUENCE [LARGE SCALE GENOMIC DNA]</scope>
    <source>
        <strain evidence="2">CGMCC 1.15419</strain>
    </source>
</reference>
<name>A0ABQ1VL26_9RHOB</name>
<sequence length="46" mass="5222">MPKATNAAVQEHKTESMLTCMDGVIRQLREMPEFAFGERTVLLNNL</sequence>
<organism evidence="1 2">
    <name type="scientific">Paracoccus acridae</name>
    <dbReference type="NCBI Taxonomy" id="1795310"/>
    <lineage>
        <taxon>Bacteria</taxon>
        <taxon>Pseudomonadati</taxon>
        <taxon>Pseudomonadota</taxon>
        <taxon>Alphaproteobacteria</taxon>
        <taxon>Rhodobacterales</taxon>
        <taxon>Paracoccaceae</taxon>
        <taxon>Paracoccus</taxon>
    </lineage>
</organism>
<comment type="caution">
    <text evidence="1">The sequence shown here is derived from an EMBL/GenBank/DDBJ whole genome shotgun (WGS) entry which is preliminary data.</text>
</comment>
<dbReference type="EMBL" id="BMIV01000014">
    <property type="protein sequence ID" value="GGF76323.1"/>
    <property type="molecule type" value="Genomic_DNA"/>
</dbReference>
<evidence type="ECO:0000313" key="2">
    <source>
        <dbReference type="Proteomes" id="UP000640509"/>
    </source>
</evidence>
<protein>
    <submittedName>
        <fullName evidence="1">Uncharacterized protein</fullName>
    </submittedName>
</protein>
<dbReference type="Proteomes" id="UP000640509">
    <property type="component" value="Unassembled WGS sequence"/>
</dbReference>
<accession>A0ABQ1VL26</accession>
<evidence type="ECO:0000313" key="1">
    <source>
        <dbReference type="EMBL" id="GGF76323.1"/>
    </source>
</evidence>